<organism evidence="3 4">
    <name type="scientific">Pseudoxanthomonas composti</name>
    <dbReference type="NCBI Taxonomy" id="2137479"/>
    <lineage>
        <taxon>Bacteria</taxon>
        <taxon>Pseudomonadati</taxon>
        <taxon>Pseudomonadota</taxon>
        <taxon>Gammaproteobacteria</taxon>
        <taxon>Lysobacterales</taxon>
        <taxon>Lysobacteraceae</taxon>
        <taxon>Pseudoxanthomonas</taxon>
    </lineage>
</organism>
<dbReference type="RefSeq" id="WP_129471858.1">
    <property type="nucleotide sequence ID" value="NZ_SAWZ01000007.1"/>
</dbReference>
<feature type="compositionally biased region" description="Low complexity" evidence="1">
    <location>
        <begin position="182"/>
        <end position="197"/>
    </location>
</feature>
<evidence type="ECO:0000256" key="2">
    <source>
        <dbReference type="SAM" id="Phobius"/>
    </source>
</evidence>
<name>A0A4Q1JT92_9GAMM</name>
<feature type="compositionally biased region" description="Acidic residues" evidence="1">
    <location>
        <begin position="316"/>
        <end position="333"/>
    </location>
</feature>
<dbReference type="AlphaFoldDB" id="A0A4Q1JT92"/>
<keyword evidence="2" id="KW-0472">Membrane</keyword>
<proteinExistence type="predicted"/>
<sequence length="333" mass="34857">MSATPSSAAPAAVSAFLKGVERRGLVLAELQSGSAALAEKALIAALRAFRTQAATLPMAAWPDRFWRLLAAMPQLRQPGDQVPKVPGFQALHDASGPRLALLLRLVAGLEEDAAAAAMSTTLQGYRIALSEGCPRDAEGEPDAEGWRALAEAIQQRLRNLEPATLQRLEQLRELAIVGREPAPAVAPSAKPAATPARSKAERPAGGRRLHWSWIAALLLLFGAAAIVAGYYLRSDAPARPRNAPEAGADGISLIPQDGPTPAEPLGDAPAPQPGPPTPSDARLLADAQGRALAERADLLAWYAAGAVDARPPQDQAPEDTAPETEDDRSDAAL</sequence>
<keyword evidence="4" id="KW-1185">Reference proteome</keyword>
<keyword evidence="2" id="KW-0812">Transmembrane</keyword>
<gene>
    <name evidence="3" type="ORF">EPA99_14075</name>
</gene>
<evidence type="ECO:0000256" key="1">
    <source>
        <dbReference type="SAM" id="MobiDB-lite"/>
    </source>
</evidence>
<feature type="region of interest" description="Disordered" evidence="1">
    <location>
        <begin position="238"/>
        <end position="288"/>
    </location>
</feature>
<dbReference type="OrthoDB" id="5966099at2"/>
<evidence type="ECO:0000313" key="4">
    <source>
        <dbReference type="Proteomes" id="UP000289784"/>
    </source>
</evidence>
<dbReference type="EMBL" id="SAWZ01000007">
    <property type="protein sequence ID" value="RXR03546.1"/>
    <property type="molecule type" value="Genomic_DNA"/>
</dbReference>
<reference evidence="3 4" key="1">
    <citation type="submission" date="2019-01" db="EMBL/GenBank/DDBJ databases">
        <title>Pseudoxanthomonas composti sp. nov., isolated from compost.</title>
        <authorList>
            <person name="Yang G."/>
        </authorList>
    </citation>
    <scope>NUCLEOTIDE SEQUENCE [LARGE SCALE GENOMIC DNA]</scope>
    <source>
        <strain evidence="3 4">GSS15</strain>
    </source>
</reference>
<feature type="transmembrane region" description="Helical" evidence="2">
    <location>
        <begin position="211"/>
        <end position="232"/>
    </location>
</feature>
<comment type="caution">
    <text evidence="3">The sequence shown here is derived from an EMBL/GenBank/DDBJ whole genome shotgun (WGS) entry which is preliminary data.</text>
</comment>
<evidence type="ECO:0000313" key="3">
    <source>
        <dbReference type="EMBL" id="RXR03546.1"/>
    </source>
</evidence>
<accession>A0A4Q1JT92</accession>
<dbReference type="Proteomes" id="UP000289784">
    <property type="component" value="Unassembled WGS sequence"/>
</dbReference>
<feature type="region of interest" description="Disordered" evidence="1">
    <location>
        <begin position="306"/>
        <end position="333"/>
    </location>
</feature>
<feature type="region of interest" description="Disordered" evidence="1">
    <location>
        <begin position="182"/>
        <end position="202"/>
    </location>
</feature>
<keyword evidence="2" id="KW-1133">Transmembrane helix</keyword>
<protein>
    <submittedName>
        <fullName evidence="3">DUF3619 family protein</fullName>
    </submittedName>
</protein>